<evidence type="ECO:0000256" key="6">
    <source>
        <dbReference type="SAM" id="Phobius"/>
    </source>
</evidence>
<comment type="caution">
    <text evidence="7">The sequence shown here is derived from an EMBL/GenBank/DDBJ whole genome shotgun (WGS) entry which is preliminary data.</text>
</comment>
<dbReference type="Pfam" id="PF01594">
    <property type="entry name" value="AI-2E_transport"/>
    <property type="match status" value="1"/>
</dbReference>
<keyword evidence="3 6" id="KW-0812">Transmembrane</keyword>
<keyword evidence="8" id="KW-1185">Reference proteome</keyword>
<comment type="similarity">
    <text evidence="2">Belongs to the autoinducer-2 exporter (AI-2E) (TC 2.A.86) family.</text>
</comment>
<evidence type="ECO:0000256" key="1">
    <source>
        <dbReference type="ARBA" id="ARBA00004141"/>
    </source>
</evidence>
<dbReference type="GO" id="GO:0016020">
    <property type="term" value="C:membrane"/>
    <property type="evidence" value="ECO:0007669"/>
    <property type="project" value="UniProtKB-SubCell"/>
</dbReference>
<protein>
    <submittedName>
        <fullName evidence="7">AI-2E family transporter</fullName>
    </submittedName>
</protein>
<name>A0A1C3EGW3_9GAMM</name>
<feature type="transmembrane region" description="Helical" evidence="6">
    <location>
        <begin position="161"/>
        <end position="183"/>
    </location>
</feature>
<dbReference type="AlphaFoldDB" id="A0A1C3EGW3"/>
<dbReference type="InterPro" id="IPR002549">
    <property type="entry name" value="AI-2E-like"/>
</dbReference>
<feature type="transmembrane region" description="Helical" evidence="6">
    <location>
        <begin position="68"/>
        <end position="91"/>
    </location>
</feature>
<feature type="transmembrane region" description="Helical" evidence="6">
    <location>
        <begin position="279"/>
        <end position="296"/>
    </location>
</feature>
<organism evidence="7 8">
    <name type="scientific">Veronia pacifica</name>
    <dbReference type="NCBI Taxonomy" id="1080227"/>
    <lineage>
        <taxon>Bacteria</taxon>
        <taxon>Pseudomonadati</taxon>
        <taxon>Pseudomonadota</taxon>
        <taxon>Gammaproteobacteria</taxon>
        <taxon>Vibrionales</taxon>
        <taxon>Vibrionaceae</taxon>
        <taxon>Veronia</taxon>
    </lineage>
</organism>
<accession>A0A1C3EGW3</accession>
<proteinExistence type="inferred from homology"/>
<reference evidence="7 8" key="1">
    <citation type="submission" date="2016-05" db="EMBL/GenBank/DDBJ databases">
        <title>Genomic Taxonomy of the Vibrionaceae.</title>
        <authorList>
            <person name="Gomez-Gil B."/>
            <person name="Enciso-Ibarra J."/>
        </authorList>
    </citation>
    <scope>NUCLEOTIDE SEQUENCE [LARGE SCALE GENOMIC DNA]</scope>
    <source>
        <strain evidence="7 8">CAIM 1920</strain>
    </source>
</reference>
<evidence type="ECO:0000256" key="2">
    <source>
        <dbReference type="ARBA" id="ARBA00009773"/>
    </source>
</evidence>
<feature type="transmembrane region" description="Helical" evidence="6">
    <location>
        <begin position="12"/>
        <end position="32"/>
    </location>
</feature>
<keyword evidence="4 6" id="KW-1133">Transmembrane helix</keyword>
<evidence type="ECO:0000256" key="3">
    <source>
        <dbReference type="ARBA" id="ARBA00022692"/>
    </source>
</evidence>
<dbReference type="PANTHER" id="PTHR21716:SF4">
    <property type="entry name" value="TRANSMEMBRANE PROTEIN 245"/>
    <property type="match status" value="1"/>
</dbReference>
<evidence type="ECO:0000256" key="4">
    <source>
        <dbReference type="ARBA" id="ARBA00022989"/>
    </source>
</evidence>
<feature type="transmembrane region" description="Helical" evidence="6">
    <location>
        <begin position="316"/>
        <end position="346"/>
    </location>
</feature>
<comment type="subcellular location">
    <subcellularLocation>
        <location evidence="1">Membrane</location>
        <topology evidence="1">Multi-pass membrane protein</topology>
    </subcellularLocation>
</comment>
<dbReference type="PANTHER" id="PTHR21716">
    <property type="entry name" value="TRANSMEMBRANE PROTEIN"/>
    <property type="match status" value="1"/>
</dbReference>
<dbReference type="STRING" id="1080227.A8L45_12640"/>
<feature type="transmembrane region" description="Helical" evidence="6">
    <location>
        <begin position="38"/>
        <end position="56"/>
    </location>
</feature>
<feature type="transmembrane region" description="Helical" evidence="6">
    <location>
        <begin position="218"/>
        <end position="239"/>
    </location>
</feature>
<evidence type="ECO:0000313" key="8">
    <source>
        <dbReference type="Proteomes" id="UP000094936"/>
    </source>
</evidence>
<gene>
    <name evidence="7" type="ORF">A8L45_12640</name>
</gene>
<keyword evidence="5 6" id="KW-0472">Membrane</keyword>
<dbReference type="Proteomes" id="UP000094936">
    <property type="component" value="Unassembled WGS sequence"/>
</dbReference>
<dbReference type="EMBL" id="LYBM01000022">
    <property type="protein sequence ID" value="ODA32439.1"/>
    <property type="molecule type" value="Genomic_DNA"/>
</dbReference>
<evidence type="ECO:0000256" key="5">
    <source>
        <dbReference type="ARBA" id="ARBA00023136"/>
    </source>
</evidence>
<sequence length="363" mass="40041">MDIVDSPIKIEVRHWTLIAALLVAFYACYTLIEPYVGSIVLAFIVSLLCAPLHGWIQKKIPNRANTAAALSCTLLTFIIIIPLAFVFAAILNQSLRFFTDSYAWFSSGGAKVILDSPQVTYVIDLVNTLPIDPISAQEIAQNAASTLSKFSGQMLGLSSKFVGDITGVFINFLLMLFVLFFLLRDHEKIIQTLRHVIPLSRSQEDTLLDEVEKVAKSAVLGSFLTALAQGILGGFAMWLAGFPGLFWGTMMAFASFIPVVGTTLIWLPSAIYLFLIGDWQWALFLVIWGAVVVGSVDNLLRPLLMQGNSGMNTLLIFFSLLGGLHAFGLMGLIYGPIVFSVTLVLFHMYEIEFHQFLDKQDNS</sequence>
<feature type="transmembrane region" description="Helical" evidence="6">
    <location>
        <begin position="245"/>
        <end position="267"/>
    </location>
</feature>
<evidence type="ECO:0000313" key="7">
    <source>
        <dbReference type="EMBL" id="ODA32439.1"/>
    </source>
</evidence>